<dbReference type="RefSeq" id="WP_019084438.1">
    <property type="nucleotide sequence ID" value="NZ_CP009456.1"/>
</dbReference>
<evidence type="ECO:0000313" key="2">
    <source>
        <dbReference type="Proteomes" id="UP000041356"/>
    </source>
</evidence>
<protein>
    <submittedName>
        <fullName evidence="1">Uncharacterized protein</fullName>
    </submittedName>
</protein>
<sequence>MSDKHQLKVVVASDVDYENLIAEIYCDEEFIALLQQEGGEDNIKVELSPNIGAIDYDWLQNALSEARKKLLNK</sequence>
<dbReference type="Proteomes" id="UP000041356">
    <property type="component" value="Unassembled WGS sequence"/>
</dbReference>
<comment type="caution">
    <text evidence="1">The sequence shown here is derived from an EMBL/GenBank/DDBJ whole genome shotgun (WGS) entry which is preliminary data.</text>
</comment>
<evidence type="ECO:0000313" key="1">
    <source>
        <dbReference type="EMBL" id="CNE96712.1"/>
    </source>
</evidence>
<organism evidence="1 2">
    <name type="scientific">Yersinia enterocolitica</name>
    <dbReference type="NCBI Taxonomy" id="630"/>
    <lineage>
        <taxon>Bacteria</taxon>
        <taxon>Pseudomonadati</taxon>
        <taxon>Pseudomonadota</taxon>
        <taxon>Gammaproteobacteria</taxon>
        <taxon>Enterobacterales</taxon>
        <taxon>Yersiniaceae</taxon>
        <taxon>Yersinia</taxon>
    </lineage>
</organism>
<accession>A0A9P1PSK1</accession>
<dbReference type="KEGG" id="yef:FORC2_1287"/>
<dbReference type="EMBL" id="CPZF01000001">
    <property type="protein sequence ID" value="CNE96712.1"/>
    <property type="molecule type" value="Genomic_DNA"/>
</dbReference>
<gene>
    <name evidence="1" type="ORF">ERS137939_00352</name>
</gene>
<name>A0A9P1PSK1_YEREN</name>
<dbReference type="AlphaFoldDB" id="A0A9P1PSK1"/>
<reference evidence="1 2" key="1">
    <citation type="submission" date="2015-03" db="EMBL/GenBank/DDBJ databases">
        <authorList>
            <consortium name="Pathogen Informatics"/>
            <person name="Murphy D."/>
        </authorList>
    </citation>
    <scope>NUCLEOTIDE SEQUENCE [LARGE SCALE GENOMIC DNA]</scope>
    <source>
        <strain evidence="1 2">IP27818</strain>
    </source>
</reference>
<proteinExistence type="predicted"/>